<organism evidence="3 4">
    <name type="scientific">Linum trigynum</name>
    <dbReference type="NCBI Taxonomy" id="586398"/>
    <lineage>
        <taxon>Eukaryota</taxon>
        <taxon>Viridiplantae</taxon>
        <taxon>Streptophyta</taxon>
        <taxon>Embryophyta</taxon>
        <taxon>Tracheophyta</taxon>
        <taxon>Spermatophyta</taxon>
        <taxon>Magnoliopsida</taxon>
        <taxon>eudicotyledons</taxon>
        <taxon>Gunneridae</taxon>
        <taxon>Pentapetalae</taxon>
        <taxon>rosids</taxon>
        <taxon>fabids</taxon>
        <taxon>Malpighiales</taxon>
        <taxon>Linaceae</taxon>
        <taxon>Linum</taxon>
    </lineage>
</organism>
<dbReference type="Pfam" id="PF03478">
    <property type="entry name" value="Beta-prop_KIB1-4"/>
    <property type="match status" value="1"/>
</dbReference>
<gene>
    <name evidence="3" type="ORF">LTRI10_LOCUS13775</name>
</gene>
<evidence type="ECO:0000313" key="3">
    <source>
        <dbReference type="EMBL" id="CAL1371726.1"/>
    </source>
</evidence>
<keyword evidence="4" id="KW-1185">Reference proteome</keyword>
<evidence type="ECO:0000313" key="4">
    <source>
        <dbReference type="Proteomes" id="UP001497516"/>
    </source>
</evidence>
<dbReference type="InterPro" id="IPR005174">
    <property type="entry name" value="KIB1-4_b-propeller"/>
</dbReference>
<name>A0AAV2DDE1_9ROSI</name>
<dbReference type="EMBL" id="OZ034815">
    <property type="protein sequence ID" value="CAL1371726.1"/>
    <property type="molecule type" value="Genomic_DNA"/>
</dbReference>
<reference evidence="3 4" key="1">
    <citation type="submission" date="2024-04" db="EMBL/GenBank/DDBJ databases">
        <authorList>
            <person name="Fracassetti M."/>
        </authorList>
    </citation>
    <scope>NUCLEOTIDE SEQUENCE [LARGE SCALE GENOMIC DNA]</scope>
</reference>
<evidence type="ECO:0000259" key="2">
    <source>
        <dbReference type="Pfam" id="PF03478"/>
    </source>
</evidence>
<feature type="transmembrane region" description="Helical" evidence="1">
    <location>
        <begin position="343"/>
        <end position="367"/>
    </location>
</feature>
<proteinExistence type="predicted"/>
<keyword evidence="1" id="KW-0812">Transmembrane</keyword>
<accession>A0AAV2DDE1</accession>
<evidence type="ECO:0000256" key="1">
    <source>
        <dbReference type="SAM" id="Phobius"/>
    </source>
</evidence>
<sequence>MNKEEDQRPWADICPDLLDSIYNRISSHVDGTHFGDVCKNWHKVHSHMVLFNRRPVLIKKRNLYSSDVMQVWEGNRLLLQRCRESQIPYCLADVDIRILGTAGVWLLIKVRDAFLGWYNPLLRCPANYISLPNPSWRFCTNDDHYKPDTILKFAFSALPTAQDSSMLVVYGDRYFSMFRRGKNVEFKQKTYDFSLAVKKVQTCLGVGYKDGRFFCLFEMGDMLIFSIDENDTRMLLAATKPLLSEQLQRWDSLTVVAIVVAKITRAANYQYHEVEEVIGFRLVTRWERDREGSFRLVTSEENLMTSTDLLLENNNDNDLEENNITGVILVKDPLPLKRNFDIYYWYILYALFFILVLCFMVWIAFLFQT</sequence>
<keyword evidence="1" id="KW-1133">Transmembrane helix</keyword>
<keyword evidence="1" id="KW-0472">Membrane</keyword>
<protein>
    <recommendedName>
        <fullName evidence="2">KIB1-4 beta-propeller domain-containing protein</fullName>
    </recommendedName>
</protein>
<feature type="domain" description="KIB1-4 beta-propeller" evidence="2">
    <location>
        <begin position="95"/>
        <end position="241"/>
    </location>
</feature>
<dbReference type="Proteomes" id="UP001497516">
    <property type="component" value="Chromosome 2"/>
</dbReference>
<dbReference type="AlphaFoldDB" id="A0AAV2DDE1"/>